<dbReference type="SUPFAM" id="SSF47413">
    <property type="entry name" value="lambda repressor-like DNA-binding domains"/>
    <property type="match status" value="1"/>
</dbReference>
<dbReference type="InterPro" id="IPR019756">
    <property type="entry name" value="Pept_S26A_signal_pept_1_Ser-AS"/>
</dbReference>
<dbReference type="GO" id="GO:0016020">
    <property type="term" value="C:membrane"/>
    <property type="evidence" value="ECO:0007669"/>
    <property type="project" value="InterPro"/>
</dbReference>
<dbReference type="PROSITE" id="PS00501">
    <property type="entry name" value="SPASE_I_1"/>
    <property type="match status" value="1"/>
</dbReference>
<dbReference type="GO" id="GO:0003677">
    <property type="term" value="F:DNA binding"/>
    <property type="evidence" value="ECO:0007669"/>
    <property type="project" value="UniProtKB-KW"/>
</dbReference>
<organism evidence="7 8">
    <name type="scientific">Floricoccus tropicus</name>
    <dbReference type="NCBI Taxonomy" id="1859473"/>
    <lineage>
        <taxon>Bacteria</taxon>
        <taxon>Bacillati</taxon>
        <taxon>Bacillota</taxon>
        <taxon>Bacilli</taxon>
        <taxon>Lactobacillales</taxon>
        <taxon>Streptococcaceae</taxon>
        <taxon>Floricoccus</taxon>
    </lineage>
</organism>
<comment type="caution">
    <text evidence="7">The sequence shown here is derived from an EMBL/GenBank/DDBJ whole genome shotgun (WGS) entry which is preliminary data.</text>
</comment>
<dbReference type="GO" id="GO:0006508">
    <property type="term" value="P:proteolysis"/>
    <property type="evidence" value="ECO:0007669"/>
    <property type="project" value="UniProtKB-KW"/>
</dbReference>
<dbReference type="GO" id="GO:0004252">
    <property type="term" value="F:serine-type endopeptidase activity"/>
    <property type="evidence" value="ECO:0007669"/>
    <property type="project" value="InterPro"/>
</dbReference>
<dbReference type="InterPro" id="IPR010982">
    <property type="entry name" value="Lambda_DNA-bd_dom_sf"/>
</dbReference>
<protein>
    <recommendedName>
        <fullName evidence="6">HTH cro/C1-type domain-containing protein</fullName>
    </recommendedName>
</protein>
<evidence type="ECO:0000256" key="2">
    <source>
        <dbReference type="ARBA" id="ARBA00022801"/>
    </source>
</evidence>
<reference evidence="8" key="1">
    <citation type="submission" date="2016-09" db="EMBL/GenBank/DDBJ databases">
        <title>Draft genome sequence of a novel species of the family Streptococcaceae isolated from flowers.</title>
        <authorList>
            <person name="Chuah L.-O."/>
            <person name="Yap K.-P."/>
            <person name="Thong K.L."/>
            <person name="Liong M.T."/>
            <person name="Ahmad R."/>
            <person name="Rusul G."/>
        </authorList>
    </citation>
    <scope>NUCLEOTIDE SEQUENCE [LARGE SCALE GENOMIC DNA]</scope>
    <source>
        <strain evidence="8">DF1</strain>
    </source>
</reference>
<dbReference type="InterPro" id="IPR036286">
    <property type="entry name" value="LexA/Signal_pep-like_sf"/>
</dbReference>
<gene>
    <name evidence="7" type="ORF">BG261_02985</name>
</gene>
<evidence type="ECO:0000256" key="3">
    <source>
        <dbReference type="ARBA" id="ARBA00023015"/>
    </source>
</evidence>
<dbReference type="InterPro" id="IPR015927">
    <property type="entry name" value="Peptidase_S24_S26A/B/C"/>
</dbReference>
<keyword evidence="2" id="KW-0378">Hydrolase</keyword>
<dbReference type="Gene3D" id="2.10.109.10">
    <property type="entry name" value="Umud Fragment, subunit A"/>
    <property type="match status" value="1"/>
</dbReference>
<keyword evidence="1" id="KW-0645">Protease</keyword>
<dbReference type="Pfam" id="PF00717">
    <property type="entry name" value="Peptidase_S24"/>
    <property type="match status" value="1"/>
</dbReference>
<dbReference type="RefSeq" id="WP_070792077.1">
    <property type="nucleotide sequence ID" value="NZ_MKIR01000012.1"/>
</dbReference>
<dbReference type="PANTHER" id="PTHR40661:SF1">
    <property type="entry name" value="HTH CRO_C1-TYPE DOMAIN-CONTAINING PROTEIN"/>
    <property type="match status" value="1"/>
</dbReference>
<dbReference type="STRING" id="1859473.BG261_02985"/>
<evidence type="ECO:0000256" key="4">
    <source>
        <dbReference type="ARBA" id="ARBA00023125"/>
    </source>
</evidence>
<dbReference type="OrthoDB" id="2475196at2"/>
<dbReference type="SUPFAM" id="SSF51306">
    <property type="entry name" value="LexA/Signal peptidase"/>
    <property type="match status" value="1"/>
</dbReference>
<feature type="domain" description="HTH cro/C1-type" evidence="6">
    <location>
        <begin position="8"/>
        <end position="62"/>
    </location>
</feature>
<dbReference type="Pfam" id="PF01381">
    <property type="entry name" value="HTH_3"/>
    <property type="match status" value="1"/>
</dbReference>
<dbReference type="InterPro" id="IPR001387">
    <property type="entry name" value="Cro/C1-type_HTH"/>
</dbReference>
<keyword evidence="8" id="KW-1185">Reference proteome</keyword>
<evidence type="ECO:0000313" key="7">
    <source>
        <dbReference type="EMBL" id="OFI49560.1"/>
    </source>
</evidence>
<dbReference type="Proteomes" id="UP000178622">
    <property type="component" value="Unassembled WGS sequence"/>
</dbReference>
<name>A0A1E8GMT9_9LACT</name>
<dbReference type="PANTHER" id="PTHR40661">
    <property type="match status" value="1"/>
</dbReference>
<dbReference type="AlphaFoldDB" id="A0A1E8GMT9"/>
<dbReference type="EMBL" id="MKIR01000012">
    <property type="protein sequence ID" value="OFI49560.1"/>
    <property type="molecule type" value="Genomic_DNA"/>
</dbReference>
<evidence type="ECO:0000256" key="1">
    <source>
        <dbReference type="ARBA" id="ARBA00022670"/>
    </source>
</evidence>
<evidence type="ECO:0000259" key="6">
    <source>
        <dbReference type="PROSITE" id="PS50943"/>
    </source>
</evidence>
<evidence type="ECO:0000256" key="5">
    <source>
        <dbReference type="ARBA" id="ARBA00023163"/>
    </source>
</evidence>
<proteinExistence type="predicted"/>
<dbReference type="SMART" id="SM00530">
    <property type="entry name" value="HTH_XRE"/>
    <property type="match status" value="1"/>
</dbReference>
<dbReference type="InterPro" id="IPR039418">
    <property type="entry name" value="LexA-like"/>
</dbReference>
<accession>A0A1E8GMT9</accession>
<sequence length="261" mass="29589">MNSFKNRLREALDLRGYSQAELSRQTGIGRNSISDYLNGKYEAKQNKLYALAKSLDVDVAWLMGYDVPIEINSIEESSPIVNNSDSSITDDIIEAIDKLSHESKKEVLEFAKLKATEENEVYPAPIQFNNFRKRLDGVVAKSAAGFGYSYDDNEFYSVYTDRNDLPDYDFATFVTGDSMEPAFHDGDVVLCKQSFSTPEGGIFIVDYDGKSFIKQTWTEDNKLILHSLNPKYEDKILPIPPDEYTYWNIAGEVIDSFTPID</sequence>
<keyword evidence="3" id="KW-0805">Transcription regulation</keyword>
<dbReference type="PROSITE" id="PS50943">
    <property type="entry name" value="HTH_CROC1"/>
    <property type="match status" value="1"/>
</dbReference>
<dbReference type="CDD" id="cd06529">
    <property type="entry name" value="S24_LexA-like"/>
    <property type="match status" value="1"/>
</dbReference>
<evidence type="ECO:0000313" key="8">
    <source>
        <dbReference type="Proteomes" id="UP000178622"/>
    </source>
</evidence>
<dbReference type="CDD" id="cd00093">
    <property type="entry name" value="HTH_XRE"/>
    <property type="match status" value="1"/>
</dbReference>
<keyword evidence="5" id="KW-0804">Transcription</keyword>
<dbReference type="Gene3D" id="1.10.260.40">
    <property type="entry name" value="lambda repressor-like DNA-binding domains"/>
    <property type="match status" value="1"/>
</dbReference>
<keyword evidence="4" id="KW-0238">DNA-binding</keyword>